<name>A0A9W9YZD7_9CNID</name>
<feature type="compositionally biased region" description="Low complexity" evidence="1">
    <location>
        <begin position="216"/>
        <end position="225"/>
    </location>
</feature>
<dbReference type="AlphaFoldDB" id="A0A9W9YZD7"/>
<sequence>MLFTDTGMSKVADNTSAVISFKLPSVLESCGKKQVSCRRNNSSSSSDEADTIPFQTSAHRQRGSMSTQKPSIKSTPDFRSGTGSLAACMNLSVRRTKTRRGPGGTGLVFGLPMRVKMPLPAVSEPGDELDGIAELESTVDEFQQSCEPEVARRSQGNHLAGSSVRTASSSSDAEHGTDQGPPTHESHKETSTVDESLQSCEPEVAPRSQGNHLAGSSVHTASSSSEADRDPLTDQRPPTREYHKETFSYKLEKSTDNHTAEITECLYITSNRQSSL</sequence>
<comment type="caution">
    <text evidence="2">The sequence shown here is derived from an EMBL/GenBank/DDBJ whole genome shotgun (WGS) entry which is preliminary data.</text>
</comment>
<evidence type="ECO:0000256" key="1">
    <source>
        <dbReference type="SAM" id="MobiDB-lite"/>
    </source>
</evidence>
<accession>A0A9W9YZD7</accession>
<dbReference type="Proteomes" id="UP001163046">
    <property type="component" value="Unassembled WGS sequence"/>
</dbReference>
<feature type="compositionally biased region" description="Low complexity" evidence="1">
    <location>
        <begin position="162"/>
        <end position="171"/>
    </location>
</feature>
<evidence type="ECO:0000313" key="2">
    <source>
        <dbReference type="EMBL" id="KAJ7372232.1"/>
    </source>
</evidence>
<feature type="compositionally biased region" description="Low complexity" evidence="1">
    <location>
        <begin position="37"/>
        <end position="46"/>
    </location>
</feature>
<feature type="region of interest" description="Disordered" evidence="1">
    <location>
        <begin position="36"/>
        <end position="80"/>
    </location>
</feature>
<feature type="compositionally biased region" description="Polar residues" evidence="1">
    <location>
        <begin position="53"/>
        <end position="74"/>
    </location>
</feature>
<keyword evidence="3" id="KW-1185">Reference proteome</keyword>
<dbReference type="EMBL" id="MU826837">
    <property type="protein sequence ID" value="KAJ7372232.1"/>
    <property type="molecule type" value="Genomic_DNA"/>
</dbReference>
<reference evidence="2" key="1">
    <citation type="submission" date="2023-01" db="EMBL/GenBank/DDBJ databases">
        <title>Genome assembly of the deep-sea coral Lophelia pertusa.</title>
        <authorList>
            <person name="Herrera S."/>
            <person name="Cordes E."/>
        </authorList>
    </citation>
    <scope>NUCLEOTIDE SEQUENCE</scope>
    <source>
        <strain evidence="2">USNM1676648</strain>
        <tissue evidence="2">Polyp</tissue>
    </source>
</reference>
<proteinExistence type="predicted"/>
<protein>
    <submittedName>
        <fullName evidence="2">Uncharacterized protein</fullName>
    </submittedName>
</protein>
<feature type="region of interest" description="Disordered" evidence="1">
    <location>
        <begin position="141"/>
        <end position="261"/>
    </location>
</feature>
<organism evidence="2 3">
    <name type="scientific">Desmophyllum pertusum</name>
    <dbReference type="NCBI Taxonomy" id="174260"/>
    <lineage>
        <taxon>Eukaryota</taxon>
        <taxon>Metazoa</taxon>
        <taxon>Cnidaria</taxon>
        <taxon>Anthozoa</taxon>
        <taxon>Hexacorallia</taxon>
        <taxon>Scleractinia</taxon>
        <taxon>Caryophylliina</taxon>
        <taxon>Caryophylliidae</taxon>
        <taxon>Desmophyllum</taxon>
    </lineage>
</organism>
<evidence type="ECO:0000313" key="3">
    <source>
        <dbReference type="Proteomes" id="UP001163046"/>
    </source>
</evidence>
<feature type="compositionally biased region" description="Basic and acidic residues" evidence="1">
    <location>
        <begin position="226"/>
        <end position="261"/>
    </location>
</feature>
<gene>
    <name evidence="2" type="ORF">OS493_019676</name>
</gene>